<evidence type="ECO:0000256" key="4">
    <source>
        <dbReference type="SAM" id="Phobius"/>
    </source>
</evidence>
<protein>
    <submittedName>
        <fullName evidence="6">AraC-type DNA-binding protein</fullName>
    </submittedName>
</protein>
<proteinExistence type="predicted"/>
<sequence>MQEFYKKALIAFVSLAGVSLLVGYWCVSLSHLRLPLLPAQDSSMPWRGEGSSDALDGGGNSAIQIVDATSRLRFRFILTKTAVHPYATAALVFQDKNGKPVLVDLSRYTSISLNAKCAPANTLMLGIPTFDPNVTKPDKLVSFRTPSAFFSCDEDGAHTELDLTRLETAQWWFDMFKLNLSRQAYKLDKVPRIAFSSTFQSPSFVDSTVELSEITLKGREFSYLYSLAMFLIISWGAYCLWFFRRHALALISDVKDKLQRDLPLVAYQQLSLEPHRDKEKAAILRFIATSYAKPDLDLDAVMTETGANRNKINDILKAELGFTFSAYLNKLRLTEAARLLAETNTASVAEIAYSVGYANVSYFNKLFKEEYGCTPKAFRTLSGK</sequence>
<evidence type="ECO:0000313" key="6">
    <source>
        <dbReference type="EMBL" id="SFV16555.1"/>
    </source>
</evidence>
<gene>
    <name evidence="6" type="ORF">SAMN05216552_105316</name>
</gene>
<keyword evidence="4" id="KW-1133">Transmembrane helix</keyword>
<accession>A0A1I7M3R2</accession>
<keyword evidence="7" id="KW-1185">Reference proteome</keyword>
<keyword evidence="4" id="KW-0472">Membrane</keyword>
<dbReference type="Gene3D" id="1.10.10.60">
    <property type="entry name" value="Homeodomain-like"/>
    <property type="match status" value="2"/>
</dbReference>
<dbReference type="GO" id="GO:0043565">
    <property type="term" value="F:sequence-specific DNA binding"/>
    <property type="evidence" value="ECO:0007669"/>
    <property type="project" value="InterPro"/>
</dbReference>
<dbReference type="SUPFAM" id="SSF46689">
    <property type="entry name" value="Homeodomain-like"/>
    <property type="match status" value="1"/>
</dbReference>
<dbReference type="RefSeq" id="WP_093560906.1">
    <property type="nucleotide sequence ID" value="NZ_FPBO01000053.1"/>
</dbReference>
<dbReference type="PANTHER" id="PTHR43280:SF27">
    <property type="entry name" value="TRANSCRIPTIONAL REGULATOR MTLR"/>
    <property type="match status" value="1"/>
</dbReference>
<name>A0A1I7M3R2_9BURK</name>
<dbReference type="EMBL" id="FPBO01000053">
    <property type="protein sequence ID" value="SFV16555.1"/>
    <property type="molecule type" value="Genomic_DNA"/>
</dbReference>
<evidence type="ECO:0000256" key="1">
    <source>
        <dbReference type="ARBA" id="ARBA00023015"/>
    </source>
</evidence>
<dbReference type="OrthoDB" id="8737325at2"/>
<dbReference type="PANTHER" id="PTHR43280">
    <property type="entry name" value="ARAC-FAMILY TRANSCRIPTIONAL REGULATOR"/>
    <property type="match status" value="1"/>
</dbReference>
<keyword evidence="3" id="KW-0804">Transcription</keyword>
<dbReference type="STRING" id="1035707.SAMN05216552_105316"/>
<dbReference type="GO" id="GO:0003700">
    <property type="term" value="F:DNA-binding transcription factor activity"/>
    <property type="evidence" value="ECO:0007669"/>
    <property type="project" value="InterPro"/>
</dbReference>
<dbReference type="InterPro" id="IPR018062">
    <property type="entry name" value="HTH_AraC-typ_CS"/>
</dbReference>
<evidence type="ECO:0000256" key="2">
    <source>
        <dbReference type="ARBA" id="ARBA00023125"/>
    </source>
</evidence>
<evidence type="ECO:0000256" key="3">
    <source>
        <dbReference type="ARBA" id="ARBA00023163"/>
    </source>
</evidence>
<feature type="transmembrane region" description="Helical" evidence="4">
    <location>
        <begin position="223"/>
        <end position="243"/>
    </location>
</feature>
<dbReference type="AlphaFoldDB" id="A0A1I7M3R2"/>
<dbReference type="Pfam" id="PF12833">
    <property type="entry name" value="HTH_18"/>
    <property type="match status" value="1"/>
</dbReference>
<feature type="domain" description="HTH araC/xylS-type" evidence="5">
    <location>
        <begin position="281"/>
        <end position="381"/>
    </location>
</feature>
<dbReference type="InterPro" id="IPR018060">
    <property type="entry name" value="HTH_AraC"/>
</dbReference>
<keyword evidence="2 6" id="KW-0238">DNA-binding</keyword>
<dbReference type="InterPro" id="IPR020449">
    <property type="entry name" value="Tscrpt_reg_AraC-type_HTH"/>
</dbReference>
<dbReference type="InterPro" id="IPR009057">
    <property type="entry name" value="Homeodomain-like_sf"/>
</dbReference>
<keyword evidence="4" id="KW-0812">Transmembrane</keyword>
<reference evidence="7" key="1">
    <citation type="submission" date="2016-10" db="EMBL/GenBank/DDBJ databases">
        <authorList>
            <person name="Varghese N."/>
            <person name="Submissions S."/>
        </authorList>
    </citation>
    <scope>NUCLEOTIDE SEQUENCE [LARGE SCALE GENOMIC DNA]</scope>
    <source>
        <strain evidence="7">CGMCC 1.11014</strain>
    </source>
</reference>
<dbReference type="PROSITE" id="PS01124">
    <property type="entry name" value="HTH_ARAC_FAMILY_2"/>
    <property type="match status" value="1"/>
</dbReference>
<keyword evidence="1" id="KW-0805">Transcription regulation</keyword>
<evidence type="ECO:0000259" key="5">
    <source>
        <dbReference type="PROSITE" id="PS01124"/>
    </source>
</evidence>
<organism evidence="6 7">
    <name type="scientific">Pseudoduganella namucuonensis</name>
    <dbReference type="NCBI Taxonomy" id="1035707"/>
    <lineage>
        <taxon>Bacteria</taxon>
        <taxon>Pseudomonadati</taxon>
        <taxon>Pseudomonadota</taxon>
        <taxon>Betaproteobacteria</taxon>
        <taxon>Burkholderiales</taxon>
        <taxon>Oxalobacteraceae</taxon>
        <taxon>Telluria group</taxon>
        <taxon>Pseudoduganella</taxon>
    </lineage>
</organism>
<dbReference type="Proteomes" id="UP000199391">
    <property type="component" value="Unassembled WGS sequence"/>
</dbReference>
<dbReference type="SMART" id="SM00342">
    <property type="entry name" value="HTH_ARAC"/>
    <property type="match status" value="1"/>
</dbReference>
<dbReference type="PROSITE" id="PS00041">
    <property type="entry name" value="HTH_ARAC_FAMILY_1"/>
    <property type="match status" value="1"/>
</dbReference>
<evidence type="ECO:0000313" key="7">
    <source>
        <dbReference type="Proteomes" id="UP000199391"/>
    </source>
</evidence>
<dbReference type="PRINTS" id="PR00032">
    <property type="entry name" value="HTHARAC"/>
</dbReference>